<comment type="caution">
    <text evidence="1">The sequence shown here is derived from an EMBL/GenBank/DDBJ whole genome shotgun (WGS) entry which is preliminary data.</text>
</comment>
<name>A0A426Y274_ENSVE</name>
<reference evidence="1 2" key="1">
    <citation type="journal article" date="2014" name="Agronomy (Basel)">
        <title>A Draft Genome Sequence for Ensete ventricosum, the Drought-Tolerant Tree Against Hunger.</title>
        <authorList>
            <person name="Harrison J."/>
            <person name="Moore K.A."/>
            <person name="Paszkiewicz K."/>
            <person name="Jones T."/>
            <person name="Grant M."/>
            <person name="Ambacheew D."/>
            <person name="Muzemil S."/>
            <person name="Studholme D.J."/>
        </authorList>
    </citation>
    <scope>NUCLEOTIDE SEQUENCE [LARGE SCALE GENOMIC DNA]</scope>
</reference>
<dbReference type="EMBL" id="AMZH03015567">
    <property type="protein sequence ID" value="RRT45846.1"/>
    <property type="molecule type" value="Genomic_DNA"/>
</dbReference>
<organism evidence="1 2">
    <name type="scientific">Ensete ventricosum</name>
    <name type="common">Abyssinian banana</name>
    <name type="synonym">Musa ensete</name>
    <dbReference type="NCBI Taxonomy" id="4639"/>
    <lineage>
        <taxon>Eukaryota</taxon>
        <taxon>Viridiplantae</taxon>
        <taxon>Streptophyta</taxon>
        <taxon>Embryophyta</taxon>
        <taxon>Tracheophyta</taxon>
        <taxon>Spermatophyta</taxon>
        <taxon>Magnoliopsida</taxon>
        <taxon>Liliopsida</taxon>
        <taxon>Zingiberales</taxon>
        <taxon>Musaceae</taxon>
        <taxon>Ensete</taxon>
    </lineage>
</organism>
<sequence>MLGKNVPDNPIRFRYNHTDPHSKCLQCSIAINQLTKGRNKEEKEGSNLQSLAAEALQRDYKERAPKKLPLVISMLKNMKLNS</sequence>
<evidence type="ECO:0000313" key="1">
    <source>
        <dbReference type="EMBL" id="RRT45846.1"/>
    </source>
</evidence>
<proteinExistence type="predicted"/>
<accession>A0A426Y274</accession>
<gene>
    <name evidence="1" type="ORF">B296_00054852</name>
</gene>
<protein>
    <submittedName>
        <fullName evidence="1">Uncharacterized protein</fullName>
    </submittedName>
</protein>
<evidence type="ECO:0000313" key="2">
    <source>
        <dbReference type="Proteomes" id="UP000287651"/>
    </source>
</evidence>
<dbReference type="AlphaFoldDB" id="A0A426Y274"/>
<dbReference type="Proteomes" id="UP000287651">
    <property type="component" value="Unassembled WGS sequence"/>
</dbReference>